<evidence type="ECO:0000256" key="3">
    <source>
        <dbReference type="ARBA" id="ARBA00022679"/>
    </source>
</evidence>
<comment type="caution">
    <text evidence="7">The sequence shown here is derived from an EMBL/GenBank/DDBJ whole genome shotgun (WGS) entry which is preliminary data.</text>
</comment>
<dbReference type="PANTHER" id="PTHR42786">
    <property type="entry name" value="TRNA/RRNA METHYLTRANSFERASE"/>
    <property type="match status" value="1"/>
</dbReference>
<dbReference type="Pfam" id="PF00588">
    <property type="entry name" value="SpoU_methylase"/>
    <property type="match status" value="1"/>
</dbReference>
<sequence length="261" mass="28315">MSDQSALSRVRVVLTQPSHPGNIGAAARAMKTMGLSSLYLVRPKSFPDSEAYSRASGATDVLDNAVQTDSLTEALTGVTIAAALTSRRRELSLPMQWSRDAAQTLAGRIRTGETVALVFGNETFGLSNEDLALCQLPVMIPANPEYASLNLGAAVQLMCYELRLATLSLGEAPSMTGALATVDEVEQLMQHIERATTATGFFDPANPKRLMPRLRRMFGRIALERDEVNILRGMISFFEKPVTKRRTSTIETGLGQPPEDS</sequence>
<proteinExistence type="inferred from homology"/>
<keyword evidence="8" id="KW-1185">Reference proteome</keyword>
<comment type="catalytic activity">
    <reaction evidence="5">
        <text>cytidine(32) in tRNA + S-adenosyl-L-methionine = 2'-O-methylcytidine(32) in tRNA + S-adenosyl-L-homocysteine + H(+)</text>
        <dbReference type="Rhea" id="RHEA:42932"/>
        <dbReference type="Rhea" id="RHEA-COMP:10288"/>
        <dbReference type="Rhea" id="RHEA-COMP:10289"/>
        <dbReference type="ChEBI" id="CHEBI:15378"/>
        <dbReference type="ChEBI" id="CHEBI:57856"/>
        <dbReference type="ChEBI" id="CHEBI:59789"/>
        <dbReference type="ChEBI" id="CHEBI:74495"/>
        <dbReference type="ChEBI" id="CHEBI:82748"/>
        <dbReference type="EC" id="2.1.1.200"/>
    </reaction>
</comment>
<dbReference type="GO" id="GO:0008168">
    <property type="term" value="F:methyltransferase activity"/>
    <property type="evidence" value="ECO:0007669"/>
    <property type="project" value="UniProtKB-KW"/>
</dbReference>
<reference evidence="7 8" key="1">
    <citation type="submission" date="2024-01" db="EMBL/GenBank/DDBJ databases">
        <title>Uliginosibacterium soil sp. nov.</title>
        <authorList>
            <person name="Lv Y."/>
        </authorList>
    </citation>
    <scope>NUCLEOTIDE SEQUENCE [LARGE SCALE GENOMIC DNA]</scope>
    <source>
        <strain evidence="7 8">H3</strain>
    </source>
</reference>
<dbReference type="InterPro" id="IPR001537">
    <property type="entry name" value="SpoU_MeTrfase"/>
</dbReference>
<keyword evidence="5" id="KW-0819">tRNA processing</keyword>
<evidence type="ECO:0000256" key="2">
    <source>
        <dbReference type="ARBA" id="ARBA00022603"/>
    </source>
</evidence>
<dbReference type="GO" id="GO:0032259">
    <property type="term" value="P:methylation"/>
    <property type="evidence" value="ECO:0007669"/>
    <property type="project" value="UniProtKB-KW"/>
</dbReference>
<evidence type="ECO:0000313" key="8">
    <source>
        <dbReference type="Proteomes" id="UP001331561"/>
    </source>
</evidence>
<comment type="similarity">
    <text evidence="1">Belongs to the class IV-like SAM-binding methyltransferase superfamily. RNA methyltransferase TrmH family.</text>
</comment>
<evidence type="ECO:0000256" key="4">
    <source>
        <dbReference type="ARBA" id="ARBA00022691"/>
    </source>
</evidence>
<comment type="catalytic activity">
    <reaction evidence="5">
        <text>uridine(32) in tRNA + S-adenosyl-L-methionine = 2'-O-methyluridine(32) in tRNA + S-adenosyl-L-homocysteine + H(+)</text>
        <dbReference type="Rhea" id="RHEA:42936"/>
        <dbReference type="Rhea" id="RHEA-COMP:10107"/>
        <dbReference type="Rhea" id="RHEA-COMP:10290"/>
        <dbReference type="ChEBI" id="CHEBI:15378"/>
        <dbReference type="ChEBI" id="CHEBI:57856"/>
        <dbReference type="ChEBI" id="CHEBI:59789"/>
        <dbReference type="ChEBI" id="CHEBI:65315"/>
        <dbReference type="ChEBI" id="CHEBI:74478"/>
        <dbReference type="EC" id="2.1.1.200"/>
    </reaction>
</comment>
<evidence type="ECO:0000256" key="1">
    <source>
        <dbReference type="ARBA" id="ARBA00007228"/>
    </source>
</evidence>
<dbReference type="PIRSF" id="PIRSF004808">
    <property type="entry name" value="LasT"/>
    <property type="match status" value="1"/>
</dbReference>
<name>A0ABU6K9J5_9RHOO</name>
<comment type="function">
    <text evidence="5">Catalyzes the formation of 2'O-methylated cytidine (Cm32) or 2'O-methylated uridine (Um32) at position 32 in tRNA.</text>
</comment>
<evidence type="ECO:0000259" key="6">
    <source>
        <dbReference type="Pfam" id="PF00588"/>
    </source>
</evidence>
<dbReference type="SUPFAM" id="SSF75217">
    <property type="entry name" value="alpha/beta knot"/>
    <property type="match status" value="1"/>
</dbReference>
<protein>
    <recommendedName>
        <fullName evidence="5">tRNA (cytidine/uridine-2'-O-)-methyltransferase TrmJ</fullName>
        <ecNumber evidence="5">2.1.1.200</ecNumber>
    </recommendedName>
    <alternativeName>
        <fullName evidence="5">tRNA (cytidine(32)/uridine(32)-2'-O)-methyltransferase</fullName>
    </alternativeName>
    <alternativeName>
        <fullName evidence="5">tRNA Cm32/Um32 methyltransferase</fullName>
    </alternativeName>
</protein>
<dbReference type="Gene3D" id="3.40.1280.10">
    <property type="match status" value="1"/>
</dbReference>
<dbReference type="InterPro" id="IPR029026">
    <property type="entry name" value="tRNA_m1G_MTases_N"/>
</dbReference>
<dbReference type="PANTHER" id="PTHR42786:SF2">
    <property type="entry name" value="TRNA (CYTIDINE_URIDINE-2'-O-)-METHYLTRANSFERASE TRMJ"/>
    <property type="match status" value="1"/>
</dbReference>
<dbReference type="CDD" id="cd18093">
    <property type="entry name" value="SpoU-like_TrmJ"/>
    <property type="match status" value="1"/>
</dbReference>
<dbReference type="Proteomes" id="UP001331561">
    <property type="component" value="Unassembled WGS sequence"/>
</dbReference>
<gene>
    <name evidence="5" type="primary">trmJ</name>
    <name evidence="7" type="ORF">VVD49_21715</name>
</gene>
<dbReference type="RefSeq" id="WP_327601344.1">
    <property type="nucleotide sequence ID" value="NZ_JAYXHS010000005.1"/>
</dbReference>
<dbReference type="Gene3D" id="1.10.8.590">
    <property type="match status" value="1"/>
</dbReference>
<accession>A0ABU6K9J5</accession>
<evidence type="ECO:0000313" key="7">
    <source>
        <dbReference type="EMBL" id="MEC5388366.1"/>
    </source>
</evidence>
<dbReference type="EC" id="2.1.1.200" evidence="5"/>
<dbReference type="EMBL" id="JAYXHS010000005">
    <property type="protein sequence ID" value="MEC5388366.1"/>
    <property type="molecule type" value="Genomic_DNA"/>
</dbReference>
<keyword evidence="5" id="KW-0963">Cytoplasm</keyword>
<dbReference type="NCBIfam" id="TIGR00050">
    <property type="entry name" value="rRNA_methyl_1"/>
    <property type="match status" value="1"/>
</dbReference>
<comment type="subunit">
    <text evidence="5">Homodimer.</text>
</comment>
<evidence type="ECO:0000256" key="5">
    <source>
        <dbReference type="RuleBase" id="RU362024"/>
    </source>
</evidence>
<keyword evidence="3" id="KW-0808">Transferase</keyword>
<feature type="domain" description="tRNA/rRNA methyltransferase SpoU type" evidence="6">
    <location>
        <begin position="10"/>
        <end position="160"/>
    </location>
</feature>
<keyword evidence="2 5" id="KW-0489">Methyltransferase</keyword>
<organism evidence="7 8">
    <name type="scientific">Uliginosibacterium silvisoli</name>
    <dbReference type="NCBI Taxonomy" id="3114758"/>
    <lineage>
        <taxon>Bacteria</taxon>
        <taxon>Pseudomonadati</taxon>
        <taxon>Pseudomonadota</taxon>
        <taxon>Betaproteobacteria</taxon>
        <taxon>Rhodocyclales</taxon>
        <taxon>Zoogloeaceae</taxon>
        <taxon>Uliginosibacterium</taxon>
    </lineage>
</organism>
<comment type="subcellular location">
    <subcellularLocation>
        <location evidence="5">Cytoplasm</location>
    </subcellularLocation>
</comment>
<dbReference type="InterPro" id="IPR004384">
    <property type="entry name" value="RNA_MeTrfase_TrmJ/LasT"/>
</dbReference>
<keyword evidence="4 5" id="KW-0949">S-adenosyl-L-methionine</keyword>
<dbReference type="InterPro" id="IPR029028">
    <property type="entry name" value="Alpha/beta_knot_MTases"/>
</dbReference>